<evidence type="ECO:0000259" key="1">
    <source>
        <dbReference type="Pfam" id="PF00535"/>
    </source>
</evidence>
<organism evidence="2 3">
    <name type="scientific">Rhodococcus daqingensis</name>
    <dbReference type="NCBI Taxonomy" id="2479363"/>
    <lineage>
        <taxon>Bacteria</taxon>
        <taxon>Bacillati</taxon>
        <taxon>Actinomycetota</taxon>
        <taxon>Actinomycetes</taxon>
        <taxon>Mycobacteriales</taxon>
        <taxon>Nocardiaceae</taxon>
        <taxon>Rhodococcus</taxon>
    </lineage>
</organism>
<dbReference type="InterPro" id="IPR050834">
    <property type="entry name" value="Glycosyltransf_2"/>
</dbReference>
<dbReference type="SUPFAM" id="SSF53448">
    <property type="entry name" value="Nucleotide-diphospho-sugar transferases"/>
    <property type="match status" value="1"/>
</dbReference>
<evidence type="ECO:0000313" key="2">
    <source>
        <dbReference type="EMBL" id="MFC7448774.1"/>
    </source>
</evidence>
<accession>A0ABW2RZ43</accession>
<sequence>MVARIRPVTSPTRPSVSVVIPCYEYGHFLPDAVESALSQTGVDVDVLIIDNASSDNSPEVAKSLAASDSQVKCILRESNQGHIASFNEGLSRASGDYVVLLCADDMLAPGSLRRSTALLDARPEVAFAYGHAPSFVGRVPAARTEVRSWSVWSGPEWIDHICHQGHSVVTSPEVVMRGSVMSGLRYDTTNGHAADLKLWLDAARCGSVGRVNGPDQAYYRVHGANLHLNEYGGWLIDLRARARAFEAFSEELGNEQEIEPFEGVERGAGMARMRETWRRALAEEALDEACRSYDRGRVVPSDVRDLEEFAISTYPAARQLPQWRGLARRKAVGERLSRFVPIFFVSAIRRRLGEEVAHRRWVRTGLYESG</sequence>
<dbReference type="PANTHER" id="PTHR43685:SF2">
    <property type="entry name" value="GLYCOSYLTRANSFERASE 2-LIKE DOMAIN-CONTAINING PROTEIN"/>
    <property type="match status" value="1"/>
</dbReference>
<name>A0ABW2RZ43_9NOCA</name>
<dbReference type="Proteomes" id="UP001596484">
    <property type="component" value="Unassembled WGS sequence"/>
</dbReference>
<dbReference type="InterPro" id="IPR029044">
    <property type="entry name" value="Nucleotide-diphossugar_trans"/>
</dbReference>
<dbReference type="Pfam" id="PF00535">
    <property type="entry name" value="Glycos_transf_2"/>
    <property type="match status" value="1"/>
</dbReference>
<comment type="caution">
    <text evidence="2">The sequence shown here is derived from an EMBL/GenBank/DDBJ whole genome shotgun (WGS) entry which is preliminary data.</text>
</comment>
<protein>
    <submittedName>
        <fullName evidence="2">Glycosyltransferase family 2 protein</fullName>
    </submittedName>
</protein>
<dbReference type="Gene3D" id="3.90.550.10">
    <property type="entry name" value="Spore Coat Polysaccharide Biosynthesis Protein SpsA, Chain A"/>
    <property type="match status" value="1"/>
</dbReference>
<dbReference type="PANTHER" id="PTHR43685">
    <property type="entry name" value="GLYCOSYLTRANSFERASE"/>
    <property type="match status" value="1"/>
</dbReference>
<reference evidence="3" key="1">
    <citation type="journal article" date="2019" name="Int. J. Syst. Evol. Microbiol.">
        <title>The Global Catalogue of Microorganisms (GCM) 10K type strain sequencing project: providing services to taxonomists for standard genome sequencing and annotation.</title>
        <authorList>
            <consortium name="The Broad Institute Genomics Platform"/>
            <consortium name="The Broad Institute Genome Sequencing Center for Infectious Disease"/>
            <person name="Wu L."/>
            <person name="Ma J."/>
        </authorList>
    </citation>
    <scope>NUCLEOTIDE SEQUENCE [LARGE SCALE GENOMIC DNA]</scope>
    <source>
        <strain evidence="3">ICMP 19430</strain>
    </source>
</reference>
<dbReference type="EMBL" id="JBHTCS010000014">
    <property type="protein sequence ID" value="MFC7448774.1"/>
    <property type="molecule type" value="Genomic_DNA"/>
</dbReference>
<gene>
    <name evidence="2" type="ORF">ACFQS9_12825</name>
</gene>
<proteinExistence type="predicted"/>
<dbReference type="InterPro" id="IPR001173">
    <property type="entry name" value="Glyco_trans_2-like"/>
</dbReference>
<feature type="domain" description="Glycosyltransferase 2-like" evidence="1">
    <location>
        <begin position="17"/>
        <end position="137"/>
    </location>
</feature>
<dbReference type="RefSeq" id="WP_378405172.1">
    <property type="nucleotide sequence ID" value="NZ_JBHTCS010000014.1"/>
</dbReference>
<evidence type="ECO:0000313" key="3">
    <source>
        <dbReference type="Proteomes" id="UP001596484"/>
    </source>
</evidence>
<keyword evidence="3" id="KW-1185">Reference proteome</keyword>